<dbReference type="SUPFAM" id="SSF46785">
    <property type="entry name" value="Winged helix' DNA-binding domain"/>
    <property type="match status" value="1"/>
</dbReference>
<keyword evidence="2" id="KW-0238">DNA-binding</keyword>
<reference evidence="5" key="1">
    <citation type="submission" date="2019-03" db="EMBL/GenBank/DDBJ databases">
        <title>Lake Tanganyika Metagenome-Assembled Genomes (MAGs).</title>
        <authorList>
            <person name="Tran P."/>
        </authorList>
    </citation>
    <scope>NUCLEOTIDE SEQUENCE</scope>
    <source>
        <strain evidence="5">K_DeepCast_150m_m2_040</strain>
    </source>
</reference>
<evidence type="ECO:0000256" key="2">
    <source>
        <dbReference type="ARBA" id="ARBA00023125"/>
    </source>
</evidence>
<name>A0A938BQ83_UNCW3</name>
<accession>A0A938BQ83</accession>
<comment type="caution">
    <text evidence="5">The sequence shown here is derived from an EMBL/GenBank/DDBJ whole genome shotgun (WGS) entry which is preliminary data.</text>
</comment>
<dbReference type="Proteomes" id="UP000779900">
    <property type="component" value="Unassembled WGS sequence"/>
</dbReference>
<dbReference type="PRINTS" id="PR00778">
    <property type="entry name" value="HTHARSR"/>
</dbReference>
<dbReference type="CDD" id="cd00090">
    <property type="entry name" value="HTH_ARSR"/>
    <property type="match status" value="1"/>
</dbReference>
<protein>
    <submittedName>
        <fullName evidence="5">Helix-turn-helix transcriptional regulator</fullName>
    </submittedName>
</protein>
<dbReference type="NCBIfam" id="NF033788">
    <property type="entry name" value="HTH_metalloreg"/>
    <property type="match status" value="1"/>
</dbReference>
<keyword evidence="3" id="KW-0804">Transcription</keyword>
<dbReference type="InterPro" id="IPR018334">
    <property type="entry name" value="ArsR_HTH"/>
</dbReference>
<dbReference type="GO" id="GO:0003700">
    <property type="term" value="F:DNA-binding transcription factor activity"/>
    <property type="evidence" value="ECO:0007669"/>
    <property type="project" value="InterPro"/>
</dbReference>
<dbReference type="InterPro" id="IPR036388">
    <property type="entry name" value="WH-like_DNA-bd_sf"/>
</dbReference>
<dbReference type="PANTHER" id="PTHR43132">
    <property type="entry name" value="ARSENICAL RESISTANCE OPERON REPRESSOR ARSR-RELATED"/>
    <property type="match status" value="1"/>
</dbReference>
<dbReference type="InterPro" id="IPR001845">
    <property type="entry name" value="HTH_ArsR_DNA-bd_dom"/>
</dbReference>
<dbReference type="InterPro" id="IPR051011">
    <property type="entry name" value="Metal_resp_trans_reg"/>
</dbReference>
<dbReference type="AlphaFoldDB" id="A0A938BQ83"/>
<dbReference type="PROSITE" id="PS00846">
    <property type="entry name" value="HTH_ARSR_1"/>
    <property type="match status" value="1"/>
</dbReference>
<dbReference type="SMART" id="SM00418">
    <property type="entry name" value="HTH_ARSR"/>
    <property type="match status" value="1"/>
</dbReference>
<dbReference type="InterPro" id="IPR036390">
    <property type="entry name" value="WH_DNA-bd_sf"/>
</dbReference>
<evidence type="ECO:0000313" key="6">
    <source>
        <dbReference type="Proteomes" id="UP000779900"/>
    </source>
</evidence>
<organism evidence="5 6">
    <name type="scientific">candidate division WOR-3 bacterium</name>
    <dbReference type="NCBI Taxonomy" id="2052148"/>
    <lineage>
        <taxon>Bacteria</taxon>
        <taxon>Bacteria division WOR-3</taxon>
    </lineage>
</organism>
<dbReference type="PANTHER" id="PTHR43132:SF6">
    <property type="entry name" value="HTH-TYPE TRANSCRIPTIONAL REPRESSOR CZRA"/>
    <property type="match status" value="1"/>
</dbReference>
<feature type="domain" description="HTH arsR-type" evidence="4">
    <location>
        <begin position="2"/>
        <end position="94"/>
    </location>
</feature>
<dbReference type="GO" id="GO:0003677">
    <property type="term" value="F:DNA binding"/>
    <property type="evidence" value="ECO:0007669"/>
    <property type="project" value="UniProtKB-KW"/>
</dbReference>
<evidence type="ECO:0000256" key="1">
    <source>
        <dbReference type="ARBA" id="ARBA00023015"/>
    </source>
</evidence>
<dbReference type="InterPro" id="IPR011991">
    <property type="entry name" value="ArsR-like_HTH"/>
</dbReference>
<dbReference type="EMBL" id="VGIR01000050">
    <property type="protein sequence ID" value="MBM3331916.1"/>
    <property type="molecule type" value="Genomic_DNA"/>
</dbReference>
<dbReference type="Pfam" id="PF01022">
    <property type="entry name" value="HTH_5"/>
    <property type="match status" value="1"/>
</dbReference>
<evidence type="ECO:0000259" key="4">
    <source>
        <dbReference type="PROSITE" id="PS50987"/>
    </source>
</evidence>
<gene>
    <name evidence="5" type="ORF">FJY68_08730</name>
</gene>
<evidence type="ECO:0000256" key="3">
    <source>
        <dbReference type="ARBA" id="ARBA00023163"/>
    </source>
</evidence>
<dbReference type="PROSITE" id="PS50987">
    <property type="entry name" value="HTH_ARSR_2"/>
    <property type="match status" value="1"/>
</dbReference>
<proteinExistence type="predicted"/>
<keyword evidence="1" id="KW-0805">Transcription regulation</keyword>
<dbReference type="Gene3D" id="1.10.10.10">
    <property type="entry name" value="Winged helix-like DNA-binding domain superfamily/Winged helix DNA-binding domain"/>
    <property type="match status" value="1"/>
</dbReference>
<evidence type="ECO:0000313" key="5">
    <source>
        <dbReference type="EMBL" id="MBM3331916.1"/>
    </source>
</evidence>
<sequence length="94" mass="10772">MPPSERRFELADFFRVFGDSTRIGILLALGRSELCVCDLGALLGMTQSAVSHQLKVLRQTRLVHYRREGKIVYYSLDDEHVRAILDLGSRHIEE</sequence>